<evidence type="ECO:0000259" key="10">
    <source>
        <dbReference type="PROSITE" id="PS50304"/>
    </source>
</evidence>
<dbReference type="GeneID" id="112287642"/>
<dbReference type="PaxDb" id="3218-PP1S51_234V6.1"/>
<dbReference type="Gene3D" id="2.30.30.140">
    <property type="match status" value="1"/>
</dbReference>
<keyword evidence="4" id="KW-0508">mRNA splicing</keyword>
<feature type="compositionally biased region" description="Basic and acidic residues" evidence="9">
    <location>
        <begin position="60"/>
        <end position="78"/>
    </location>
</feature>
<evidence type="ECO:0000256" key="5">
    <source>
        <dbReference type="ARBA" id="ARBA00023242"/>
    </source>
</evidence>
<comment type="similarity">
    <text evidence="3">Belongs to the SMN family.</text>
</comment>
<sequence>MSLQDVEELKANLYSYKEQLQQVKELLVVDPNNEEYQEMEKGLTEVLELTYDLLNEAQQAKEDTTALEQEQREAEAARMQRLPPHQSATFEPHQEKNLTHNIPGRLAVGTKVQAMWSEDGQWYKATVEAVTPGGYFVVYDEWGNKEEVDASNIRELNIPDDDAEDLDKMLDGAGAVAEVVDDANVDPLLSAEQQANLTKLALKRKIEEAAKIDVISKDLPPKLRIKPDDSEDVKAAKKKKIHAFKSKARLEQMELTQNKHQNAWQQFQTTKGKTKKQQVGFFTGRKRESIFKTPDDPKGKVGVTGSGKGTTEFHKREKHLHLKVGGVDGDDYE</sequence>
<dbReference type="STRING" id="3218.A0A2K1JXJ7"/>
<evidence type="ECO:0000256" key="1">
    <source>
        <dbReference type="ARBA" id="ARBA00004324"/>
    </source>
</evidence>
<dbReference type="Pfam" id="PF06003">
    <property type="entry name" value="SMN_Tudor"/>
    <property type="match status" value="1"/>
</dbReference>
<reference evidence="12" key="3">
    <citation type="submission" date="2020-12" db="UniProtKB">
        <authorList>
            <consortium name="EnsemblPlants"/>
        </authorList>
    </citation>
    <scope>IDENTIFICATION</scope>
</reference>
<comment type="subcellular location">
    <subcellularLocation>
        <location evidence="1">Nucleus speckle</location>
    </subcellularLocation>
    <subcellularLocation>
        <location evidence="2">Nucleus</location>
        <location evidence="2">Cajal body</location>
    </subcellularLocation>
</comment>
<reference evidence="11 13" key="1">
    <citation type="journal article" date="2008" name="Science">
        <title>The Physcomitrella genome reveals evolutionary insights into the conquest of land by plants.</title>
        <authorList>
            <person name="Rensing S."/>
            <person name="Lang D."/>
            <person name="Zimmer A."/>
            <person name="Terry A."/>
            <person name="Salamov A."/>
            <person name="Shapiro H."/>
            <person name="Nishiyama T."/>
            <person name="Perroud P.-F."/>
            <person name="Lindquist E."/>
            <person name="Kamisugi Y."/>
            <person name="Tanahashi T."/>
            <person name="Sakakibara K."/>
            <person name="Fujita T."/>
            <person name="Oishi K."/>
            <person name="Shin-I T."/>
            <person name="Kuroki Y."/>
            <person name="Toyoda A."/>
            <person name="Suzuki Y."/>
            <person name="Hashimoto A."/>
            <person name="Yamaguchi K."/>
            <person name="Sugano A."/>
            <person name="Kohara Y."/>
            <person name="Fujiyama A."/>
            <person name="Anterola A."/>
            <person name="Aoki S."/>
            <person name="Ashton N."/>
            <person name="Barbazuk W.B."/>
            <person name="Barker E."/>
            <person name="Bennetzen J."/>
            <person name="Bezanilla M."/>
            <person name="Blankenship R."/>
            <person name="Cho S.H."/>
            <person name="Dutcher S."/>
            <person name="Estelle M."/>
            <person name="Fawcett J.A."/>
            <person name="Gundlach H."/>
            <person name="Hanada K."/>
            <person name="Heyl A."/>
            <person name="Hicks K.A."/>
            <person name="Hugh J."/>
            <person name="Lohr M."/>
            <person name="Mayer K."/>
            <person name="Melkozernov A."/>
            <person name="Murata T."/>
            <person name="Nelson D."/>
            <person name="Pils B."/>
            <person name="Prigge M."/>
            <person name="Reiss B."/>
            <person name="Renner T."/>
            <person name="Rombauts S."/>
            <person name="Rushton P."/>
            <person name="Sanderfoot A."/>
            <person name="Schween G."/>
            <person name="Shiu S.-H."/>
            <person name="Stueber K."/>
            <person name="Theodoulou F.L."/>
            <person name="Tu H."/>
            <person name="Van de Peer Y."/>
            <person name="Verrier P.J."/>
            <person name="Waters E."/>
            <person name="Wood A."/>
            <person name="Yang L."/>
            <person name="Cove D."/>
            <person name="Cuming A."/>
            <person name="Hasebe M."/>
            <person name="Lucas S."/>
            <person name="Mishler D.B."/>
            <person name="Reski R."/>
            <person name="Grigoriev I."/>
            <person name="Quatrano R.S."/>
            <person name="Boore J.L."/>
        </authorList>
    </citation>
    <scope>NUCLEOTIDE SEQUENCE [LARGE SCALE GENOMIC DNA]</scope>
    <source>
        <strain evidence="12 13">cv. Gransden 2004</strain>
    </source>
</reference>
<dbReference type="InterPro" id="IPR002999">
    <property type="entry name" value="Tudor"/>
</dbReference>
<keyword evidence="13" id="KW-1185">Reference proteome</keyword>
<evidence type="ECO:0000313" key="11">
    <source>
        <dbReference type="EMBL" id="PNR46255.1"/>
    </source>
</evidence>
<evidence type="ECO:0000256" key="4">
    <source>
        <dbReference type="ARBA" id="ARBA00022728"/>
    </source>
</evidence>
<dbReference type="RefSeq" id="XP_024386624.1">
    <property type="nucleotide sequence ID" value="XM_024530856.2"/>
</dbReference>
<dbReference type="PROSITE" id="PS50304">
    <property type="entry name" value="TUDOR"/>
    <property type="match status" value="1"/>
</dbReference>
<dbReference type="EMBL" id="ABEU02000010">
    <property type="protein sequence ID" value="PNR46255.1"/>
    <property type="molecule type" value="Genomic_DNA"/>
</dbReference>
<dbReference type="GO" id="GO:0016607">
    <property type="term" value="C:nuclear speck"/>
    <property type="evidence" value="ECO:0007669"/>
    <property type="project" value="UniProtKB-SubCell"/>
</dbReference>
<accession>A0A2K1JXJ7</accession>
<dbReference type="GO" id="GO:0005737">
    <property type="term" value="C:cytoplasm"/>
    <property type="evidence" value="ECO:0007669"/>
    <property type="project" value="InterPro"/>
</dbReference>
<dbReference type="PANTHER" id="PTHR13681:SF26">
    <property type="entry name" value="SURVIVAL OF MOTOR NEURON-RELATED-SPLICING FACTOR 30"/>
    <property type="match status" value="1"/>
</dbReference>
<dbReference type="GO" id="GO:0005634">
    <property type="term" value="C:nucleus"/>
    <property type="evidence" value="ECO:0000318"/>
    <property type="project" value="GO_Central"/>
</dbReference>
<evidence type="ECO:0000313" key="12">
    <source>
        <dbReference type="EnsemblPlants" id="Pp3c10_3582V3.1"/>
    </source>
</evidence>
<evidence type="ECO:0000256" key="2">
    <source>
        <dbReference type="ARBA" id="ARBA00004408"/>
    </source>
</evidence>
<proteinExistence type="inferred from homology"/>
<evidence type="ECO:0000256" key="9">
    <source>
        <dbReference type="SAM" id="MobiDB-lite"/>
    </source>
</evidence>
<evidence type="ECO:0000256" key="6">
    <source>
        <dbReference type="ARBA" id="ARBA00037618"/>
    </source>
</evidence>
<evidence type="ECO:0000256" key="7">
    <source>
        <dbReference type="ARBA" id="ARBA00041083"/>
    </source>
</evidence>
<name>A0A2K1JXJ7_PHYPA</name>
<keyword evidence="4" id="KW-0747">Spliceosome</keyword>
<organism evidence="11">
    <name type="scientific">Physcomitrium patens</name>
    <name type="common">Spreading-leaved earth moss</name>
    <name type="synonym">Physcomitrella patens</name>
    <dbReference type="NCBI Taxonomy" id="3218"/>
    <lineage>
        <taxon>Eukaryota</taxon>
        <taxon>Viridiplantae</taxon>
        <taxon>Streptophyta</taxon>
        <taxon>Embryophyta</taxon>
        <taxon>Bryophyta</taxon>
        <taxon>Bryophytina</taxon>
        <taxon>Bryopsida</taxon>
        <taxon>Funariidae</taxon>
        <taxon>Funariales</taxon>
        <taxon>Funariaceae</taxon>
        <taxon>Physcomitrium</taxon>
    </lineage>
</organism>
<keyword evidence="5" id="KW-0539">Nucleus</keyword>
<dbReference type="AlphaFoldDB" id="A0A2K1JXJ7"/>
<dbReference type="Proteomes" id="UP000006727">
    <property type="component" value="Chromosome 10"/>
</dbReference>
<reference evidence="11 13" key="2">
    <citation type="journal article" date="2018" name="Plant J.">
        <title>The Physcomitrella patens chromosome-scale assembly reveals moss genome structure and evolution.</title>
        <authorList>
            <person name="Lang D."/>
            <person name="Ullrich K.K."/>
            <person name="Murat F."/>
            <person name="Fuchs J."/>
            <person name="Jenkins J."/>
            <person name="Haas F.B."/>
            <person name="Piednoel M."/>
            <person name="Gundlach H."/>
            <person name="Van Bel M."/>
            <person name="Meyberg R."/>
            <person name="Vives C."/>
            <person name="Morata J."/>
            <person name="Symeonidi A."/>
            <person name="Hiss M."/>
            <person name="Muchero W."/>
            <person name="Kamisugi Y."/>
            <person name="Saleh O."/>
            <person name="Blanc G."/>
            <person name="Decker E.L."/>
            <person name="van Gessel N."/>
            <person name="Grimwood J."/>
            <person name="Hayes R.D."/>
            <person name="Graham S.W."/>
            <person name="Gunter L.E."/>
            <person name="McDaniel S.F."/>
            <person name="Hoernstein S.N.W."/>
            <person name="Larsson A."/>
            <person name="Li F.W."/>
            <person name="Perroud P.F."/>
            <person name="Phillips J."/>
            <person name="Ranjan P."/>
            <person name="Rokshar D.S."/>
            <person name="Rothfels C.J."/>
            <person name="Schneider L."/>
            <person name="Shu S."/>
            <person name="Stevenson D.W."/>
            <person name="Thummler F."/>
            <person name="Tillich M."/>
            <person name="Villarreal Aguilar J.C."/>
            <person name="Widiez T."/>
            <person name="Wong G.K."/>
            <person name="Wymore A."/>
            <person name="Zhang Y."/>
            <person name="Zimmer A.D."/>
            <person name="Quatrano R.S."/>
            <person name="Mayer K.F.X."/>
            <person name="Goodstein D."/>
            <person name="Casacuberta J.M."/>
            <person name="Vandepoele K."/>
            <person name="Reski R."/>
            <person name="Cuming A.C."/>
            <person name="Tuskan G.A."/>
            <person name="Maumus F."/>
            <person name="Salse J."/>
            <person name="Schmutz J."/>
            <person name="Rensing S.A."/>
        </authorList>
    </citation>
    <scope>NUCLEOTIDE SEQUENCE [LARGE SCALE GENOMIC DNA]</scope>
    <source>
        <strain evidence="12 13">cv. Gransden 2004</strain>
    </source>
</reference>
<dbReference type="PANTHER" id="PTHR13681">
    <property type="entry name" value="SURVIVAL OF MOTOR NEURON-RELATED-SPLICING FACTOR 30-RELATED"/>
    <property type="match status" value="1"/>
</dbReference>
<dbReference type="SMART" id="SM00333">
    <property type="entry name" value="TUDOR"/>
    <property type="match status" value="1"/>
</dbReference>
<dbReference type="InterPro" id="IPR010304">
    <property type="entry name" value="SMN_Tudor"/>
</dbReference>
<dbReference type="GO" id="GO:0006397">
    <property type="term" value="P:mRNA processing"/>
    <property type="evidence" value="ECO:0007669"/>
    <property type="project" value="InterPro"/>
</dbReference>
<gene>
    <name evidence="12" type="primary">LOC112287642</name>
    <name evidence="11" type="ORF">PHYPA_013374</name>
</gene>
<feature type="region of interest" description="Disordered" evidence="9">
    <location>
        <begin position="60"/>
        <end position="96"/>
    </location>
</feature>
<comment type="function">
    <text evidence="6">Involved in spliceosome assembly.</text>
</comment>
<dbReference type="SUPFAM" id="SSF63748">
    <property type="entry name" value="Tudor/PWWP/MBT"/>
    <property type="match status" value="1"/>
</dbReference>
<evidence type="ECO:0000313" key="13">
    <source>
        <dbReference type="Proteomes" id="UP000006727"/>
    </source>
</evidence>
<dbReference type="EnsemblPlants" id="Pp3c10_3582V3.1">
    <property type="protein sequence ID" value="Pp3c10_3582V3.1"/>
    <property type="gene ID" value="Pp3c10_3582"/>
</dbReference>
<dbReference type="OrthoDB" id="79171at2759"/>
<dbReference type="CDD" id="cd21182">
    <property type="entry name" value="Tudor_SMN_SPF30-like"/>
    <property type="match status" value="1"/>
</dbReference>
<dbReference type="GO" id="GO:0005681">
    <property type="term" value="C:spliceosomal complex"/>
    <property type="evidence" value="ECO:0007669"/>
    <property type="project" value="UniProtKB-KW"/>
</dbReference>
<dbReference type="GO" id="GO:0015030">
    <property type="term" value="C:Cajal body"/>
    <property type="evidence" value="ECO:0007669"/>
    <property type="project" value="UniProtKB-SubCell"/>
</dbReference>
<feature type="compositionally biased region" description="Basic and acidic residues" evidence="9">
    <location>
        <begin position="285"/>
        <end position="299"/>
    </location>
</feature>
<feature type="region of interest" description="Disordered" evidence="9">
    <location>
        <begin position="283"/>
        <end position="311"/>
    </location>
</feature>
<keyword evidence="4" id="KW-0507">mRNA processing</keyword>
<protein>
    <recommendedName>
        <fullName evidence="7">Survival of motor neuron-related-splicing factor 30</fullName>
    </recommendedName>
    <alternativeName>
        <fullName evidence="8">Survival motor neuron domain-containing protein 1</fullName>
    </alternativeName>
</protein>
<feature type="domain" description="Tudor" evidence="10">
    <location>
        <begin position="105"/>
        <end position="163"/>
    </location>
</feature>
<evidence type="ECO:0000256" key="3">
    <source>
        <dbReference type="ARBA" id="ARBA00005371"/>
    </source>
</evidence>
<dbReference type="GO" id="GO:0003723">
    <property type="term" value="F:RNA binding"/>
    <property type="evidence" value="ECO:0007669"/>
    <property type="project" value="InterPro"/>
</dbReference>
<evidence type="ECO:0000256" key="8">
    <source>
        <dbReference type="ARBA" id="ARBA00042567"/>
    </source>
</evidence>
<dbReference type="Gramene" id="Pp3c10_3582V3.1">
    <property type="protein sequence ID" value="Pp3c10_3582V3.1"/>
    <property type="gene ID" value="Pp3c10_3582"/>
</dbReference>